<dbReference type="Proteomes" id="UP001595921">
    <property type="component" value="Unassembled WGS sequence"/>
</dbReference>
<keyword evidence="4 6" id="KW-1133">Transmembrane helix</keyword>
<evidence type="ECO:0000256" key="5">
    <source>
        <dbReference type="ARBA" id="ARBA00023136"/>
    </source>
</evidence>
<name>A0ABD5PCE3_9EURY</name>
<evidence type="ECO:0000256" key="3">
    <source>
        <dbReference type="ARBA" id="ARBA00022692"/>
    </source>
</evidence>
<accession>A0ABD5PCE3</accession>
<comment type="similarity">
    <text evidence="2">Belongs to the ABC-3 integral membrane protein family.</text>
</comment>
<dbReference type="Pfam" id="PF00950">
    <property type="entry name" value="ABC-3"/>
    <property type="match status" value="1"/>
</dbReference>
<dbReference type="EMBL" id="JBHSDS010000006">
    <property type="protein sequence ID" value="MFC4358441.1"/>
    <property type="molecule type" value="Genomic_DNA"/>
</dbReference>
<protein>
    <submittedName>
        <fullName evidence="7">Metal ABC transporter permease</fullName>
    </submittedName>
</protein>
<feature type="transmembrane region" description="Helical" evidence="6">
    <location>
        <begin position="53"/>
        <end position="73"/>
    </location>
</feature>
<dbReference type="GO" id="GO:0016020">
    <property type="term" value="C:membrane"/>
    <property type="evidence" value="ECO:0007669"/>
    <property type="project" value="UniProtKB-SubCell"/>
</dbReference>
<gene>
    <name evidence="7" type="ORF">ACFO0N_10870</name>
</gene>
<feature type="transmembrane region" description="Helical" evidence="6">
    <location>
        <begin position="108"/>
        <end position="131"/>
    </location>
</feature>
<proteinExistence type="inferred from homology"/>
<feature type="transmembrane region" description="Helical" evidence="6">
    <location>
        <begin position="20"/>
        <end position="41"/>
    </location>
</feature>
<organism evidence="7 8">
    <name type="scientific">Halobium salinum</name>
    <dbReference type="NCBI Taxonomy" id="1364940"/>
    <lineage>
        <taxon>Archaea</taxon>
        <taxon>Methanobacteriati</taxon>
        <taxon>Methanobacteriota</taxon>
        <taxon>Stenosarchaea group</taxon>
        <taxon>Halobacteria</taxon>
        <taxon>Halobacteriales</taxon>
        <taxon>Haloferacaceae</taxon>
        <taxon>Halobium</taxon>
    </lineage>
</organism>
<evidence type="ECO:0000256" key="6">
    <source>
        <dbReference type="SAM" id="Phobius"/>
    </source>
</evidence>
<evidence type="ECO:0000256" key="1">
    <source>
        <dbReference type="ARBA" id="ARBA00004141"/>
    </source>
</evidence>
<evidence type="ECO:0000313" key="8">
    <source>
        <dbReference type="Proteomes" id="UP001595921"/>
    </source>
</evidence>
<dbReference type="AlphaFoldDB" id="A0ABD5PCE3"/>
<feature type="transmembrane region" description="Helical" evidence="6">
    <location>
        <begin position="236"/>
        <end position="257"/>
    </location>
</feature>
<dbReference type="RefSeq" id="WP_267623831.1">
    <property type="nucleotide sequence ID" value="NZ_JAODIW010000008.1"/>
</dbReference>
<dbReference type="PANTHER" id="PTHR30477">
    <property type="entry name" value="ABC-TRANSPORTER METAL-BINDING PROTEIN"/>
    <property type="match status" value="1"/>
</dbReference>
<feature type="transmembrane region" description="Helical" evidence="6">
    <location>
        <begin position="263"/>
        <end position="284"/>
    </location>
</feature>
<dbReference type="Gene3D" id="1.10.3470.10">
    <property type="entry name" value="ABC transporter involved in vitamin B12 uptake, BtuC"/>
    <property type="match status" value="1"/>
</dbReference>
<feature type="transmembrane region" description="Helical" evidence="6">
    <location>
        <begin position="189"/>
        <end position="206"/>
    </location>
</feature>
<dbReference type="PANTHER" id="PTHR30477:SF0">
    <property type="entry name" value="METAL TRANSPORT SYSTEM MEMBRANE PROTEIN TM_0125-RELATED"/>
    <property type="match status" value="1"/>
</dbReference>
<keyword evidence="5 6" id="KW-0472">Membrane</keyword>
<dbReference type="SUPFAM" id="SSF81345">
    <property type="entry name" value="ABC transporter involved in vitamin B12 uptake, BtuC"/>
    <property type="match status" value="1"/>
</dbReference>
<feature type="transmembrane region" description="Helical" evidence="6">
    <location>
        <begin position="151"/>
        <end position="168"/>
    </location>
</feature>
<dbReference type="CDD" id="cd06550">
    <property type="entry name" value="TM_ABC_iron-siderophores_like"/>
    <property type="match status" value="1"/>
</dbReference>
<comment type="caution">
    <text evidence="7">The sequence shown here is derived from an EMBL/GenBank/DDBJ whole genome shotgun (WGS) entry which is preliminary data.</text>
</comment>
<evidence type="ECO:0000313" key="7">
    <source>
        <dbReference type="EMBL" id="MFC4358441.1"/>
    </source>
</evidence>
<evidence type="ECO:0000256" key="4">
    <source>
        <dbReference type="ARBA" id="ARBA00022989"/>
    </source>
</evidence>
<feature type="transmembrane region" description="Helical" evidence="6">
    <location>
        <begin position="79"/>
        <end position="96"/>
    </location>
</feature>
<keyword evidence="3 6" id="KW-0812">Transmembrane</keyword>
<dbReference type="InterPro" id="IPR001626">
    <property type="entry name" value="ABC_TroCD"/>
</dbReference>
<evidence type="ECO:0000256" key="2">
    <source>
        <dbReference type="ARBA" id="ARBA00008034"/>
    </source>
</evidence>
<sequence length="288" mass="29604">MLPFAQLGGFVTEMLGYPFMQRAFVAGVCIAVVAPLVGSFLVHRQLAMIGDTLAHTAFAGVAVGIFLSSLLATEVSPNLTALVVAVAAALLIQVLSEHTDVYNDVSMAVVLTGGFAVGTVLISLTSGGIAVSINQYLFGSLSTLTRGDVEILAVLSVIVVASVLVTYRKLVYVTFDESAARIAGFDVRLLNRLLVVLTAMVVVGAMQMMGVILVAAMLVVPVAAATQLARSFKQSVVLAIVAGQVAVLLGTTLSYTYGVAAGGTIVLVAIGVYLGAAVVSRLGVARMG</sequence>
<dbReference type="InterPro" id="IPR037294">
    <property type="entry name" value="ABC_BtuC-like"/>
</dbReference>
<reference evidence="7 8" key="1">
    <citation type="journal article" date="2019" name="Int. J. Syst. Evol. Microbiol.">
        <title>The Global Catalogue of Microorganisms (GCM) 10K type strain sequencing project: providing services to taxonomists for standard genome sequencing and annotation.</title>
        <authorList>
            <consortium name="The Broad Institute Genomics Platform"/>
            <consortium name="The Broad Institute Genome Sequencing Center for Infectious Disease"/>
            <person name="Wu L."/>
            <person name="Ma J."/>
        </authorList>
    </citation>
    <scope>NUCLEOTIDE SEQUENCE [LARGE SCALE GENOMIC DNA]</scope>
    <source>
        <strain evidence="7 8">CGMCC 1.12553</strain>
    </source>
</reference>
<comment type="subcellular location">
    <subcellularLocation>
        <location evidence="1">Membrane</location>
        <topology evidence="1">Multi-pass membrane protein</topology>
    </subcellularLocation>
</comment>
<keyword evidence="8" id="KW-1185">Reference proteome</keyword>